<dbReference type="AlphaFoldDB" id="A0A699V4J7"/>
<dbReference type="EMBL" id="BKCJ011401544">
    <property type="protein sequence ID" value="GFD30182.1"/>
    <property type="molecule type" value="Genomic_DNA"/>
</dbReference>
<sequence length="45" mass="5076">ENIRKHREYALEQALEQDDTSLSEDELDEKDVKAIRAKSLGSSSA</sequence>
<gene>
    <name evidence="1" type="ORF">Tci_902151</name>
</gene>
<name>A0A699V4J7_TANCI</name>
<accession>A0A699V4J7</accession>
<evidence type="ECO:0000313" key="1">
    <source>
        <dbReference type="EMBL" id="GFD30182.1"/>
    </source>
</evidence>
<organism evidence="1">
    <name type="scientific">Tanacetum cinerariifolium</name>
    <name type="common">Dalmatian daisy</name>
    <name type="synonym">Chrysanthemum cinerariifolium</name>
    <dbReference type="NCBI Taxonomy" id="118510"/>
    <lineage>
        <taxon>Eukaryota</taxon>
        <taxon>Viridiplantae</taxon>
        <taxon>Streptophyta</taxon>
        <taxon>Embryophyta</taxon>
        <taxon>Tracheophyta</taxon>
        <taxon>Spermatophyta</taxon>
        <taxon>Magnoliopsida</taxon>
        <taxon>eudicotyledons</taxon>
        <taxon>Gunneridae</taxon>
        <taxon>Pentapetalae</taxon>
        <taxon>asterids</taxon>
        <taxon>campanulids</taxon>
        <taxon>Asterales</taxon>
        <taxon>Asteraceae</taxon>
        <taxon>Asteroideae</taxon>
        <taxon>Anthemideae</taxon>
        <taxon>Anthemidinae</taxon>
        <taxon>Tanacetum</taxon>
    </lineage>
</organism>
<feature type="non-terminal residue" evidence="1">
    <location>
        <position position="1"/>
    </location>
</feature>
<protein>
    <submittedName>
        <fullName evidence="1">Uncharacterized protein</fullName>
    </submittedName>
</protein>
<reference evidence="1" key="1">
    <citation type="journal article" date="2019" name="Sci. Rep.">
        <title>Draft genome of Tanacetum cinerariifolium, the natural source of mosquito coil.</title>
        <authorList>
            <person name="Yamashiro T."/>
            <person name="Shiraishi A."/>
            <person name="Satake H."/>
            <person name="Nakayama K."/>
        </authorList>
    </citation>
    <scope>NUCLEOTIDE SEQUENCE</scope>
</reference>
<comment type="caution">
    <text evidence="1">The sequence shown here is derived from an EMBL/GenBank/DDBJ whole genome shotgun (WGS) entry which is preliminary data.</text>
</comment>
<proteinExistence type="predicted"/>